<proteinExistence type="predicted"/>
<dbReference type="EMBL" id="FMWJ01000001">
    <property type="protein sequence ID" value="SCZ52335.1"/>
    <property type="molecule type" value="Genomic_DNA"/>
</dbReference>
<evidence type="ECO:0000313" key="1">
    <source>
        <dbReference type="EMBL" id="SCZ52335.1"/>
    </source>
</evidence>
<keyword evidence="2" id="KW-1185">Reference proteome</keyword>
<evidence type="ECO:0000313" key="2">
    <source>
        <dbReference type="Proteomes" id="UP000183223"/>
    </source>
</evidence>
<gene>
    <name evidence="1" type="ORF">SAMN02982990_00352</name>
</gene>
<sequence length="44" mass="5355">MSKSVLEKNNMTISIFSDVEYKWPRYLSDHKISGFYFYPLYKNN</sequence>
<reference evidence="2" key="1">
    <citation type="submission" date="2016-10" db="EMBL/GenBank/DDBJ databases">
        <authorList>
            <person name="Varghese N."/>
            <person name="Submissions S."/>
        </authorList>
    </citation>
    <scope>NUCLEOTIDE SEQUENCE [LARGE SCALE GENOMIC DNA]</scope>
    <source>
        <strain evidence="2">ATCC 29999</strain>
    </source>
</reference>
<dbReference type="Proteomes" id="UP000183223">
    <property type="component" value="Unassembled WGS sequence"/>
</dbReference>
<accession>A0A1G5PRU5</accession>
<organism evidence="1 2">
    <name type="scientific">Photorhabdus luminescens</name>
    <name type="common">Xenorhabdus luminescens</name>
    <dbReference type="NCBI Taxonomy" id="29488"/>
    <lineage>
        <taxon>Bacteria</taxon>
        <taxon>Pseudomonadati</taxon>
        <taxon>Pseudomonadota</taxon>
        <taxon>Gammaproteobacteria</taxon>
        <taxon>Enterobacterales</taxon>
        <taxon>Morganellaceae</taxon>
        <taxon>Photorhabdus</taxon>
    </lineage>
</organism>
<protein>
    <submittedName>
        <fullName evidence="1">Uncharacterized protein</fullName>
    </submittedName>
</protein>
<dbReference type="AlphaFoldDB" id="A0A1G5PRU5"/>
<name>A0A1G5PRU5_PHOLU</name>